<accession>Q2JAD4</accession>
<organism evidence="3 4">
    <name type="scientific">Frankia casuarinae (strain DSM 45818 / CECT 9043 / HFP020203 / CcI3)</name>
    <dbReference type="NCBI Taxonomy" id="106370"/>
    <lineage>
        <taxon>Bacteria</taxon>
        <taxon>Bacillati</taxon>
        <taxon>Actinomycetota</taxon>
        <taxon>Actinomycetes</taxon>
        <taxon>Frankiales</taxon>
        <taxon>Frankiaceae</taxon>
        <taxon>Frankia</taxon>
    </lineage>
</organism>
<dbReference type="PhylomeDB" id="Q2JAD4"/>
<evidence type="ECO:0000259" key="2">
    <source>
        <dbReference type="Pfam" id="PF00296"/>
    </source>
</evidence>
<proteinExistence type="predicted"/>
<evidence type="ECO:0000313" key="3">
    <source>
        <dbReference type="EMBL" id="ABD11758.1"/>
    </source>
</evidence>
<gene>
    <name evidence="3" type="ordered locus">Francci3_2391</name>
</gene>
<keyword evidence="4" id="KW-1185">Reference proteome</keyword>
<protein>
    <submittedName>
        <fullName evidence="3">Luciferase-like</fullName>
    </submittedName>
</protein>
<dbReference type="STRING" id="106370.Francci3_2391"/>
<dbReference type="PANTHER" id="PTHR43244:SF1">
    <property type="entry name" value="5,10-METHYLENETETRAHYDROMETHANOPTERIN REDUCTASE"/>
    <property type="match status" value="1"/>
</dbReference>
<dbReference type="eggNOG" id="COG2141">
    <property type="taxonomic scope" value="Bacteria"/>
</dbReference>
<evidence type="ECO:0000313" key="4">
    <source>
        <dbReference type="Proteomes" id="UP000001937"/>
    </source>
</evidence>
<dbReference type="SUPFAM" id="SSF51679">
    <property type="entry name" value="Bacterial luciferase-like"/>
    <property type="match status" value="1"/>
</dbReference>
<dbReference type="InterPro" id="IPR011251">
    <property type="entry name" value="Luciferase-like_dom"/>
</dbReference>
<dbReference type="HOGENOM" id="CLU_027853_5_0_11"/>
<dbReference type="CDD" id="cd01097">
    <property type="entry name" value="Tetrahydromethanopterin_reductase"/>
    <property type="match status" value="1"/>
</dbReference>
<dbReference type="AlphaFoldDB" id="Q2JAD4"/>
<dbReference type="InterPro" id="IPR050564">
    <property type="entry name" value="F420-G6PD/mer"/>
</dbReference>
<sequence>MAYVRIAMSLGYSGGFEETVSGLADYEKAGLQVVQVAEAYSFDAVSQLGFLAARTSRVEIASGIMQLYTRTPSLIAMTAAGLDFVSRGRFTLGIGASGPQVIEGFHGVPYDAPLGRTRETIEICRKVWRREVLEYHGHHYDIPLTAGRGTGLGKPLKIINRPVRDRIPIVLAALGPKNVELAAELAEGWMPAFYLPDSADEVWGEAVRAGTAKRDPALGTLDVWAGASLAVGDDVTALRDTDRPQLALYMGGMGARGRNFYNDLAHRYGYAAEAKLVQDLYLAGRKEEAAAAVPAGLLERLSLIGPRGWVAERLAVFAESGVTTLAVNPVAPTHLERVRLIEQIRELADGL</sequence>
<keyword evidence="1" id="KW-0560">Oxidoreductase</keyword>
<dbReference type="EMBL" id="CP000249">
    <property type="protein sequence ID" value="ABD11758.1"/>
    <property type="molecule type" value="Genomic_DNA"/>
</dbReference>
<evidence type="ECO:0000256" key="1">
    <source>
        <dbReference type="ARBA" id="ARBA00023002"/>
    </source>
</evidence>
<dbReference type="GO" id="GO:0016705">
    <property type="term" value="F:oxidoreductase activity, acting on paired donors, with incorporation or reduction of molecular oxygen"/>
    <property type="evidence" value="ECO:0007669"/>
    <property type="project" value="InterPro"/>
</dbReference>
<dbReference type="Pfam" id="PF00296">
    <property type="entry name" value="Bac_luciferase"/>
    <property type="match status" value="1"/>
</dbReference>
<dbReference type="InterPro" id="IPR036661">
    <property type="entry name" value="Luciferase-like_sf"/>
</dbReference>
<name>Q2JAD4_FRACC</name>
<reference evidence="3 4" key="1">
    <citation type="journal article" date="2007" name="Genome Res.">
        <title>Genome characteristics of facultatively symbiotic Frankia sp. strains reflect host range and host plant biogeography.</title>
        <authorList>
            <person name="Normand P."/>
            <person name="Lapierre P."/>
            <person name="Tisa L.S."/>
            <person name="Gogarten J.P."/>
            <person name="Alloisio N."/>
            <person name="Bagnarol E."/>
            <person name="Bassi C.A."/>
            <person name="Berry A.M."/>
            <person name="Bickhart D.M."/>
            <person name="Choisne N."/>
            <person name="Couloux A."/>
            <person name="Cournoyer B."/>
            <person name="Cruveiller S."/>
            <person name="Daubin V."/>
            <person name="Demange N."/>
            <person name="Francino M.P."/>
            <person name="Goltsman E."/>
            <person name="Huang Y."/>
            <person name="Kopp O.R."/>
            <person name="Labarre L."/>
            <person name="Lapidus A."/>
            <person name="Lavire C."/>
            <person name="Marechal J."/>
            <person name="Martinez M."/>
            <person name="Mastronunzio J.E."/>
            <person name="Mullin B.C."/>
            <person name="Niemann J."/>
            <person name="Pujic P."/>
            <person name="Rawnsley T."/>
            <person name="Rouy Z."/>
            <person name="Schenowitz C."/>
            <person name="Sellstedt A."/>
            <person name="Tavares F."/>
            <person name="Tomkins J.P."/>
            <person name="Vallenet D."/>
            <person name="Valverde C."/>
            <person name="Wall L.G."/>
            <person name="Wang Y."/>
            <person name="Medigue C."/>
            <person name="Benson D.R."/>
        </authorList>
    </citation>
    <scope>NUCLEOTIDE SEQUENCE [LARGE SCALE GENOMIC DNA]</scope>
    <source>
        <strain evidence="4">DSM 45818 / CECT 9043 / CcI3</strain>
    </source>
</reference>
<dbReference type="InterPro" id="IPR019951">
    <property type="entry name" value="F420_OxRdatse_Rv3520c_pred"/>
</dbReference>
<feature type="domain" description="Luciferase-like" evidence="2">
    <location>
        <begin position="7"/>
        <end position="323"/>
    </location>
</feature>
<dbReference type="PANTHER" id="PTHR43244">
    <property type="match status" value="1"/>
</dbReference>
<dbReference type="KEGG" id="fra:Francci3_2391"/>
<dbReference type="NCBIfam" id="TIGR03559">
    <property type="entry name" value="F420_Rv3520c"/>
    <property type="match status" value="1"/>
</dbReference>
<dbReference type="Proteomes" id="UP000001937">
    <property type="component" value="Chromosome"/>
</dbReference>
<dbReference type="Gene3D" id="3.20.20.30">
    <property type="entry name" value="Luciferase-like domain"/>
    <property type="match status" value="1"/>
</dbReference>